<evidence type="ECO:0000259" key="5">
    <source>
        <dbReference type="Pfam" id="PF22435"/>
    </source>
</evidence>
<feature type="domain" description="MRM3-like substrate binding" evidence="5">
    <location>
        <begin position="12"/>
        <end position="102"/>
    </location>
</feature>
<dbReference type="SUPFAM" id="SSF75217">
    <property type="entry name" value="alpha/beta knot"/>
    <property type="match status" value="1"/>
</dbReference>
<dbReference type="InterPro" id="IPR001537">
    <property type="entry name" value="SpoU_MeTrfase"/>
</dbReference>
<dbReference type="GO" id="GO:0003723">
    <property type="term" value="F:RNA binding"/>
    <property type="evidence" value="ECO:0007669"/>
    <property type="project" value="InterPro"/>
</dbReference>
<evidence type="ECO:0000259" key="4">
    <source>
        <dbReference type="Pfam" id="PF00588"/>
    </source>
</evidence>
<dbReference type="GO" id="GO:0006396">
    <property type="term" value="P:RNA processing"/>
    <property type="evidence" value="ECO:0007669"/>
    <property type="project" value="InterPro"/>
</dbReference>
<name>A0A1E5L2X7_9FIRM</name>
<dbReference type="InterPro" id="IPR053888">
    <property type="entry name" value="MRM3-like_sub_bind"/>
</dbReference>
<keyword evidence="7" id="KW-1185">Reference proteome</keyword>
<protein>
    <submittedName>
        <fullName evidence="6">Uncharacterized protein</fullName>
    </submittedName>
</protein>
<dbReference type="InterPro" id="IPR051259">
    <property type="entry name" value="rRNA_Methyltransferase"/>
</dbReference>
<accession>A0A1E5L2X7</accession>
<dbReference type="OrthoDB" id="9794400at2"/>
<evidence type="ECO:0000313" key="6">
    <source>
        <dbReference type="EMBL" id="OEH84436.1"/>
    </source>
</evidence>
<dbReference type="RefSeq" id="WP_069703149.1">
    <property type="nucleotide sequence ID" value="NZ_MJAT01000038.1"/>
</dbReference>
<dbReference type="Pfam" id="PF22435">
    <property type="entry name" value="MRM3-like_sub_bind"/>
    <property type="match status" value="1"/>
</dbReference>
<dbReference type="InterPro" id="IPR029064">
    <property type="entry name" value="Ribosomal_eL30-like_sf"/>
</dbReference>
<keyword evidence="2" id="KW-0489">Methyltransferase</keyword>
<evidence type="ECO:0000313" key="7">
    <source>
        <dbReference type="Proteomes" id="UP000095255"/>
    </source>
</evidence>
<keyword evidence="3" id="KW-0808">Transferase</keyword>
<evidence type="ECO:0000256" key="2">
    <source>
        <dbReference type="ARBA" id="ARBA00022603"/>
    </source>
</evidence>
<dbReference type="Gene3D" id="3.40.1280.10">
    <property type="match status" value="1"/>
</dbReference>
<dbReference type="InterPro" id="IPR029026">
    <property type="entry name" value="tRNA_m1G_MTases_N"/>
</dbReference>
<dbReference type="PANTHER" id="PTHR43191:SF2">
    <property type="entry name" value="RRNA METHYLTRANSFERASE 3, MITOCHONDRIAL"/>
    <property type="match status" value="1"/>
</dbReference>
<reference evidence="6 7" key="1">
    <citation type="submission" date="2016-09" db="EMBL/GenBank/DDBJ databases">
        <title>Desulfuribacillus arsenicus sp. nov., an obligately anaerobic, dissimilatory arsenic- and antimonate-reducing bacterium isolated from anoxic sediments.</title>
        <authorList>
            <person name="Abin C.A."/>
            <person name="Hollibaugh J.T."/>
        </authorList>
    </citation>
    <scope>NUCLEOTIDE SEQUENCE [LARGE SCALE GENOMIC DNA]</scope>
    <source>
        <strain evidence="6 7">MLFW-2</strain>
    </source>
</reference>
<dbReference type="SUPFAM" id="SSF55315">
    <property type="entry name" value="L30e-like"/>
    <property type="match status" value="1"/>
</dbReference>
<comment type="caution">
    <text evidence="6">The sequence shown here is derived from an EMBL/GenBank/DDBJ whole genome shotgun (WGS) entry which is preliminary data.</text>
</comment>
<proteinExistence type="inferred from homology"/>
<dbReference type="AlphaFoldDB" id="A0A1E5L2X7"/>
<dbReference type="EMBL" id="MJAT01000038">
    <property type="protein sequence ID" value="OEH84436.1"/>
    <property type="molecule type" value="Genomic_DNA"/>
</dbReference>
<dbReference type="STRING" id="1390249.BHU72_09465"/>
<evidence type="ECO:0000256" key="1">
    <source>
        <dbReference type="ARBA" id="ARBA00007228"/>
    </source>
</evidence>
<dbReference type="Gene3D" id="3.30.1330.30">
    <property type="match status" value="1"/>
</dbReference>
<dbReference type="GO" id="GO:0008173">
    <property type="term" value="F:RNA methyltransferase activity"/>
    <property type="evidence" value="ECO:0007669"/>
    <property type="project" value="InterPro"/>
</dbReference>
<dbReference type="GO" id="GO:0032259">
    <property type="term" value="P:methylation"/>
    <property type="evidence" value="ECO:0007669"/>
    <property type="project" value="UniProtKB-KW"/>
</dbReference>
<sequence>MSEYPVIQSQDNAKIKKLKKLHQKKYREEFGAFIIDGEKLLEEALCNNLQSQKYSVKEIYISESFVFERLNEDMIGDKPVYQVEDKLFSQISTVKSPKGCLAVVEKHESMQGYDWILNSDQAAQLIIILDQVQDPGNVGTIIRIADAVGAKAVILGAGCADPYNEKTIRAAMGSIFHVPVIEEDLHTAIQQLKEVGFHFIGADIVGDSYDTIDTLPEKVALVMGSEGNGISEEIRSLIDSFITIPMPGKAESLNVSVATGIIAFDLIRRWGLAKA</sequence>
<dbReference type="CDD" id="cd18095">
    <property type="entry name" value="SpoU-like_rRNA-MTase"/>
    <property type="match status" value="1"/>
</dbReference>
<comment type="similarity">
    <text evidence="1">Belongs to the class IV-like SAM-binding methyltransferase superfamily. RNA methyltransferase TrmH family.</text>
</comment>
<dbReference type="InterPro" id="IPR029028">
    <property type="entry name" value="Alpha/beta_knot_MTases"/>
</dbReference>
<evidence type="ECO:0000256" key="3">
    <source>
        <dbReference type="ARBA" id="ARBA00022679"/>
    </source>
</evidence>
<dbReference type="PANTHER" id="PTHR43191">
    <property type="entry name" value="RRNA METHYLTRANSFERASE 3"/>
    <property type="match status" value="1"/>
</dbReference>
<organism evidence="6 7">
    <name type="scientific">Desulfuribacillus stibiiarsenatis</name>
    <dbReference type="NCBI Taxonomy" id="1390249"/>
    <lineage>
        <taxon>Bacteria</taxon>
        <taxon>Bacillati</taxon>
        <taxon>Bacillota</taxon>
        <taxon>Desulfuribacillia</taxon>
        <taxon>Desulfuribacillales</taxon>
        <taxon>Desulfuribacillaceae</taxon>
        <taxon>Desulfuribacillus</taxon>
    </lineage>
</organism>
<feature type="domain" description="tRNA/rRNA methyltransferase SpoU type" evidence="4">
    <location>
        <begin position="125"/>
        <end position="263"/>
    </location>
</feature>
<gene>
    <name evidence="6" type="ORF">BHU72_09465</name>
</gene>
<dbReference type="Proteomes" id="UP000095255">
    <property type="component" value="Unassembled WGS sequence"/>
</dbReference>
<dbReference type="Pfam" id="PF00588">
    <property type="entry name" value="SpoU_methylase"/>
    <property type="match status" value="1"/>
</dbReference>